<evidence type="ECO:0000313" key="2">
    <source>
        <dbReference type="Proteomes" id="UP000320762"/>
    </source>
</evidence>
<organism evidence="1 2">
    <name type="scientific">Schizophyllum amplum</name>
    <dbReference type="NCBI Taxonomy" id="97359"/>
    <lineage>
        <taxon>Eukaryota</taxon>
        <taxon>Fungi</taxon>
        <taxon>Dikarya</taxon>
        <taxon>Basidiomycota</taxon>
        <taxon>Agaricomycotina</taxon>
        <taxon>Agaricomycetes</taxon>
        <taxon>Agaricomycetidae</taxon>
        <taxon>Agaricales</taxon>
        <taxon>Schizophyllaceae</taxon>
        <taxon>Schizophyllum</taxon>
    </lineage>
</organism>
<dbReference type="EMBL" id="VDMD01000014">
    <property type="protein sequence ID" value="TRM62010.1"/>
    <property type="molecule type" value="Genomic_DNA"/>
</dbReference>
<comment type="caution">
    <text evidence="1">The sequence shown here is derived from an EMBL/GenBank/DDBJ whole genome shotgun (WGS) entry which is preliminary data.</text>
</comment>
<keyword evidence="2" id="KW-1185">Reference proteome</keyword>
<accession>A0A550CB32</accession>
<sequence>MALVVATAEEGIVGYYRRPLEERMKRAVPHSAHYRSGAYILICLSPLPPAPPPPPPLILYPSEAISHPPPSTPASFPMLLLLLPPSLPLLPSSSYPPPPQSSAPRLPFNHVDVQLDRLPDGSVDRPPTHRVLLGAWELSAPLTEVPKLPVTSSHSFCSTGFEAVFPYAVSPTETTPTHKSSAYTPLQCVNTDVLAAKGNEVDHSTTKAI</sequence>
<evidence type="ECO:0000313" key="1">
    <source>
        <dbReference type="EMBL" id="TRM62010.1"/>
    </source>
</evidence>
<dbReference type="Proteomes" id="UP000320762">
    <property type="component" value="Unassembled WGS sequence"/>
</dbReference>
<proteinExistence type="predicted"/>
<reference evidence="1 2" key="1">
    <citation type="journal article" date="2019" name="New Phytol.">
        <title>Comparative genomics reveals unique wood-decay strategies and fruiting body development in the Schizophyllaceae.</title>
        <authorList>
            <person name="Almasi E."/>
            <person name="Sahu N."/>
            <person name="Krizsan K."/>
            <person name="Balint B."/>
            <person name="Kovacs G.M."/>
            <person name="Kiss B."/>
            <person name="Cseklye J."/>
            <person name="Drula E."/>
            <person name="Henrissat B."/>
            <person name="Nagy I."/>
            <person name="Chovatia M."/>
            <person name="Adam C."/>
            <person name="LaButti K."/>
            <person name="Lipzen A."/>
            <person name="Riley R."/>
            <person name="Grigoriev I.V."/>
            <person name="Nagy L.G."/>
        </authorList>
    </citation>
    <scope>NUCLEOTIDE SEQUENCE [LARGE SCALE GENOMIC DNA]</scope>
    <source>
        <strain evidence="1 2">NL-1724</strain>
    </source>
</reference>
<protein>
    <submittedName>
        <fullName evidence="1">Uncharacterized protein</fullName>
    </submittedName>
</protein>
<name>A0A550CB32_9AGAR</name>
<dbReference type="AlphaFoldDB" id="A0A550CB32"/>
<gene>
    <name evidence="1" type="ORF">BD626DRAFT_570234</name>
</gene>